<dbReference type="Pfam" id="PF08212">
    <property type="entry name" value="Lipocalin_2"/>
    <property type="match status" value="1"/>
</dbReference>
<dbReference type="AlphaFoldDB" id="A0A813K3E0"/>
<keyword evidence="1" id="KW-1133">Transmembrane helix</keyword>
<dbReference type="Pfam" id="PF00106">
    <property type="entry name" value="adh_short"/>
    <property type="match status" value="1"/>
</dbReference>
<sequence>FYLYGRRHFTSTGWELHKASYEQPDLLETALDLKGKVFMVTGANSGLGKEVATFLAAKGASVYMVCRSQARAEAAKTEIVGAAGDGACDRVHILLADCGLESDVRSCWEQFCAHRIAQDDSAVTVRLDGLLCNAGALSNTRTMTKDDIEVTFASQLLFGTYLLGTLALPCLEATPGSRLVVVSSGGMYNTPFPAWEKATNTGAAAYDGQFAYAYAKRAQVLLCEQWAVAHPTVAIVSSHPGWTSTPGVDEAYGESKSWLEPLRSTWQGAEGIIWLCLAAAEKLESGAFYLDRTPQVKHLAGPFFTEGSATKNSPAEVSDMMRLLEDWSNGRRNTKLREAAGPLQAMERPMDLPSFMGKWYVIANIPTIFDKGTTNNMENYVLDETGNAVNVDFTFRKSGSSKDSLLKQRAAVLNEARTQWAISPKIGVYLPLRIAYLIVDRAEDYSTCIIGVPDRQGGVVIVVVVVVVVAVAVIVVVVVVFVVFVVV</sequence>
<evidence type="ECO:0000313" key="3">
    <source>
        <dbReference type="EMBL" id="CAE8693041.1"/>
    </source>
</evidence>
<feature type="non-terminal residue" evidence="3">
    <location>
        <position position="1"/>
    </location>
</feature>
<dbReference type="Proteomes" id="UP000626109">
    <property type="component" value="Unassembled WGS sequence"/>
</dbReference>
<dbReference type="EMBL" id="CAJNNW010027761">
    <property type="protein sequence ID" value="CAE8693041.1"/>
    <property type="molecule type" value="Genomic_DNA"/>
</dbReference>
<keyword evidence="1" id="KW-0472">Membrane</keyword>
<name>A0A813K3E0_POLGL</name>
<dbReference type="InterPro" id="IPR052992">
    <property type="entry name" value="SDR_member_12"/>
</dbReference>
<dbReference type="Gene3D" id="3.40.50.720">
    <property type="entry name" value="NAD(P)-binding Rossmann-like Domain"/>
    <property type="match status" value="1"/>
</dbReference>
<organism evidence="3 4">
    <name type="scientific">Polarella glacialis</name>
    <name type="common">Dinoflagellate</name>
    <dbReference type="NCBI Taxonomy" id="89957"/>
    <lineage>
        <taxon>Eukaryota</taxon>
        <taxon>Sar</taxon>
        <taxon>Alveolata</taxon>
        <taxon>Dinophyceae</taxon>
        <taxon>Suessiales</taxon>
        <taxon>Suessiaceae</taxon>
        <taxon>Polarella</taxon>
    </lineage>
</organism>
<protein>
    <recommendedName>
        <fullName evidence="2">Lipocalin/cytosolic fatty-acid binding domain-containing protein</fullName>
    </recommendedName>
</protein>
<dbReference type="SUPFAM" id="SSF51735">
    <property type="entry name" value="NAD(P)-binding Rossmann-fold domains"/>
    <property type="match status" value="1"/>
</dbReference>
<proteinExistence type="predicted"/>
<comment type="caution">
    <text evidence="3">The sequence shown here is derived from an EMBL/GenBank/DDBJ whole genome shotgun (WGS) entry which is preliminary data.</text>
</comment>
<feature type="transmembrane region" description="Helical" evidence="1">
    <location>
        <begin position="458"/>
        <end position="486"/>
    </location>
</feature>
<accession>A0A813K3E0</accession>
<evidence type="ECO:0000313" key="4">
    <source>
        <dbReference type="Proteomes" id="UP000626109"/>
    </source>
</evidence>
<dbReference type="Gene3D" id="2.40.128.20">
    <property type="match status" value="1"/>
</dbReference>
<gene>
    <name evidence="3" type="ORF">PGLA2088_LOCUS28176</name>
</gene>
<reference evidence="3" key="1">
    <citation type="submission" date="2021-02" db="EMBL/GenBank/DDBJ databases">
        <authorList>
            <person name="Dougan E. K."/>
            <person name="Rhodes N."/>
            <person name="Thang M."/>
            <person name="Chan C."/>
        </authorList>
    </citation>
    <scope>NUCLEOTIDE SEQUENCE</scope>
</reference>
<dbReference type="InterPro" id="IPR036291">
    <property type="entry name" value="NAD(P)-bd_dom_sf"/>
</dbReference>
<dbReference type="PANTHER" id="PTHR44656:SF7">
    <property type="entry name" value="DEHYDROGENASE_REDUCTASE SDR FAMILY MEMBER 12"/>
    <property type="match status" value="1"/>
</dbReference>
<dbReference type="InterPro" id="IPR000566">
    <property type="entry name" value="Lipocln_cytosolic_FA-bd_dom"/>
</dbReference>
<keyword evidence="1" id="KW-0812">Transmembrane</keyword>
<dbReference type="PANTHER" id="PTHR44656">
    <property type="entry name" value="DEHYDROGENASE/REDUCTASE SDR FAMILY MEMBER 12"/>
    <property type="match status" value="1"/>
</dbReference>
<evidence type="ECO:0000256" key="1">
    <source>
        <dbReference type="SAM" id="Phobius"/>
    </source>
</evidence>
<dbReference type="SUPFAM" id="SSF50814">
    <property type="entry name" value="Lipocalins"/>
    <property type="match status" value="1"/>
</dbReference>
<dbReference type="InterPro" id="IPR002347">
    <property type="entry name" value="SDR_fam"/>
</dbReference>
<dbReference type="InterPro" id="IPR012674">
    <property type="entry name" value="Calycin"/>
</dbReference>
<evidence type="ECO:0000259" key="2">
    <source>
        <dbReference type="Pfam" id="PF08212"/>
    </source>
</evidence>
<feature type="domain" description="Lipocalin/cytosolic fatty-acid binding" evidence="2">
    <location>
        <begin position="350"/>
        <end position="456"/>
    </location>
</feature>